<dbReference type="SMART" id="SM00382">
    <property type="entry name" value="AAA"/>
    <property type="match status" value="1"/>
</dbReference>
<dbReference type="SMART" id="SM00091">
    <property type="entry name" value="PAS"/>
    <property type="match status" value="1"/>
</dbReference>
<evidence type="ECO:0000256" key="3">
    <source>
        <dbReference type="ARBA" id="ARBA00023015"/>
    </source>
</evidence>
<dbReference type="PROSITE" id="PS50045">
    <property type="entry name" value="SIGMA54_INTERACT_4"/>
    <property type="match status" value="1"/>
</dbReference>
<dbReference type="FunFam" id="3.40.50.300:FF:000006">
    <property type="entry name" value="DNA-binding transcriptional regulator NtrC"/>
    <property type="match status" value="1"/>
</dbReference>
<keyword evidence="3" id="KW-0805">Transcription regulation</keyword>
<dbReference type="Gene3D" id="1.10.8.60">
    <property type="match status" value="1"/>
</dbReference>
<dbReference type="Gene3D" id="3.30.450.20">
    <property type="entry name" value="PAS domain"/>
    <property type="match status" value="1"/>
</dbReference>
<protein>
    <submittedName>
        <fullName evidence="8">Sigma 54-interacting transcriptional regulator</fullName>
    </submittedName>
</protein>
<dbReference type="AlphaFoldDB" id="A0A934M4V7"/>
<dbReference type="PANTHER" id="PTHR32071">
    <property type="entry name" value="TRANSCRIPTIONAL REGULATORY PROTEIN"/>
    <property type="match status" value="1"/>
</dbReference>
<dbReference type="PRINTS" id="PR01590">
    <property type="entry name" value="HTHFIS"/>
</dbReference>
<dbReference type="GO" id="GO:0043565">
    <property type="term" value="F:sequence-specific DNA binding"/>
    <property type="evidence" value="ECO:0007669"/>
    <property type="project" value="InterPro"/>
</dbReference>
<dbReference type="InterPro" id="IPR003018">
    <property type="entry name" value="GAF"/>
</dbReference>
<gene>
    <name evidence="8" type="ORF">I6U51_09750</name>
</gene>
<dbReference type="PROSITE" id="PS00688">
    <property type="entry name" value="SIGMA54_INTERACT_3"/>
    <property type="match status" value="1"/>
</dbReference>
<comment type="caution">
    <text evidence="8">The sequence shown here is derived from an EMBL/GenBank/DDBJ whole genome shotgun (WGS) entry which is preliminary data.</text>
</comment>
<dbReference type="Gene3D" id="3.40.50.300">
    <property type="entry name" value="P-loop containing nucleotide triphosphate hydrolases"/>
    <property type="match status" value="1"/>
</dbReference>
<dbReference type="PROSITE" id="PS00676">
    <property type="entry name" value="SIGMA54_INTERACT_2"/>
    <property type="match status" value="1"/>
</dbReference>
<keyword evidence="1" id="KW-0547">Nucleotide-binding</keyword>
<dbReference type="InterPro" id="IPR029016">
    <property type="entry name" value="GAF-like_dom_sf"/>
</dbReference>
<dbReference type="GO" id="GO:0006355">
    <property type="term" value="P:regulation of DNA-templated transcription"/>
    <property type="evidence" value="ECO:0007669"/>
    <property type="project" value="InterPro"/>
</dbReference>
<feature type="domain" description="Sigma-54 factor interaction" evidence="6">
    <location>
        <begin position="301"/>
        <end position="531"/>
    </location>
</feature>
<keyword evidence="2" id="KW-0067">ATP-binding</keyword>
<dbReference type="Gene3D" id="1.10.10.60">
    <property type="entry name" value="Homeodomain-like"/>
    <property type="match status" value="1"/>
</dbReference>
<evidence type="ECO:0000259" key="7">
    <source>
        <dbReference type="PROSITE" id="PS50112"/>
    </source>
</evidence>
<evidence type="ECO:0000256" key="2">
    <source>
        <dbReference type="ARBA" id="ARBA00022840"/>
    </source>
</evidence>
<dbReference type="InterPro" id="IPR035965">
    <property type="entry name" value="PAS-like_dom_sf"/>
</dbReference>
<dbReference type="Pfam" id="PF02954">
    <property type="entry name" value="HTH_8"/>
    <property type="match status" value="1"/>
</dbReference>
<dbReference type="Proteomes" id="UP000622687">
    <property type="component" value="Unassembled WGS sequence"/>
</dbReference>
<dbReference type="SUPFAM" id="SSF46689">
    <property type="entry name" value="Homeodomain-like"/>
    <property type="match status" value="1"/>
</dbReference>
<keyword evidence="9" id="KW-1185">Reference proteome</keyword>
<dbReference type="InterPro" id="IPR058031">
    <property type="entry name" value="AAA_lid_NorR"/>
</dbReference>
<dbReference type="Gene3D" id="3.30.450.40">
    <property type="match status" value="1"/>
</dbReference>
<dbReference type="NCBIfam" id="TIGR00229">
    <property type="entry name" value="sensory_box"/>
    <property type="match status" value="1"/>
</dbReference>
<organism evidence="8 9">
    <name type="scientific">Clostridium aciditolerans</name>
    <dbReference type="NCBI Taxonomy" id="339861"/>
    <lineage>
        <taxon>Bacteria</taxon>
        <taxon>Bacillati</taxon>
        <taxon>Bacillota</taxon>
        <taxon>Clostridia</taxon>
        <taxon>Eubacteriales</taxon>
        <taxon>Clostridiaceae</taxon>
        <taxon>Clostridium</taxon>
    </lineage>
</organism>
<dbReference type="Pfam" id="PF01590">
    <property type="entry name" value="GAF"/>
    <property type="match status" value="1"/>
</dbReference>
<dbReference type="InterPro" id="IPR002078">
    <property type="entry name" value="Sigma_54_int"/>
</dbReference>
<dbReference type="SUPFAM" id="SSF52540">
    <property type="entry name" value="P-loop containing nucleoside triphosphate hydrolases"/>
    <property type="match status" value="1"/>
</dbReference>
<evidence type="ECO:0000313" key="9">
    <source>
        <dbReference type="Proteomes" id="UP000622687"/>
    </source>
</evidence>
<dbReference type="Pfam" id="PF00158">
    <property type="entry name" value="Sigma54_activat"/>
    <property type="match status" value="1"/>
</dbReference>
<dbReference type="GO" id="GO:0005524">
    <property type="term" value="F:ATP binding"/>
    <property type="evidence" value="ECO:0007669"/>
    <property type="project" value="UniProtKB-KW"/>
</dbReference>
<feature type="domain" description="PAS" evidence="7">
    <location>
        <begin position="173"/>
        <end position="217"/>
    </location>
</feature>
<dbReference type="InterPro" id="IPR025944">
    <property type="entry name" value="Sigma_54_int_dom_CS"/>
</dbReference>
<dbReference type="PROSITE" id="PS50112">
    <property type="entry name" value="PAS"/>
    <property type="match status" value="1"/>
</dbReference>
<evidence type="ECO:0000256" key="1">
    <source>
        <dbReference type="ARBA" id="ARBA00022741"/>
    </source>
</evidence>
<proteinExistence type="predicted"/>
<dbReference type="InterPro" id="IPR013767">
    <property type="entry name" value="PAS_fold"/>
</dbReference>
<dbReference type="PANTHER" id="PTHR32071:SF57">
    <property type="entry name" value="C4-DICARBOXYLATE TRANSPORT TRANSCRIPTIONAL REGULATORY PROTEIN DCTD"/>
    <property type="match status" value="1"/>
</dbReference>
<dbReference type="EMBL" id="JAEEGB010000010">
    <property type="protein sequence ID" value="MBI6872983.1"/>
    <property type="molecule type" value="Genomic_DNA"/>
</dbReference>
<dbReference type="InterPro" id="IPR025943">
    <property type="entry name" value="Sigma_54_int_dom_ATP-bd_2"/>
</dbReference>
<sequence>MRCRKLKVNPFRKHVEKLSEWEMSFIIKENAQLIQVAHPIMEGLYEIVAGSGFVIVLADKNGYIIDAIGNHEFKRSKELNLVVGANWSEKSAGTNAIGTSLCLDKPVQIIGAEHYCSKNHCLTCSAATIHDEENKIIGCINMSGNYSEAHSHTTGIVASGARLIEKHFALQESNKLLNVIFNSISEGMLVLDEDLKIKRTNKMASKILGISEEEILSTDINSLTKDMDFIKKILNIENVYYNLDCNLYIKNRRIKCSMNAFPIIFNGKANGIVITFKDEGYLHKIVNVMAGYNAKYNFEDIVTKNKDMKRTIEFAKKAAITNCSILIEGPSGTGKELFAQSIHNYSTRKNGPFVAVNCASLPKELMESELFGYEKGAFTGAAKDGHPGKFELADGGTIFLDEIGELPLDMQSKLLRVLDNNKITRLGGTYEKKLNVRIIAATNRDLIDEIKNKNFREDLYYRINVMNIKTLSLKQRVEDIEILANYFIHRLNSENPSCFKALSSRYLELISNYSWPGNVRQLRNVVERSYYLCESNNITEEYLYDYINIKKRLSLVNDEEVATIDDKNSEVMTIEEMEKSSIRKAIKEAKGDLIKAAEMLNISRATIYRKIKKYSINGY</sequence>
<evidence type="ECO:0000259" key="6">
    <source>
        <dbReference type="PROSITE" id="PS50045"/>
    </source>
</evidence>
<keyword evidence="5" id="KW-0804">Transcription</keyword>
<dbReference type="InterPro" id="IPR003593">
    <property type="entry name" value="AAA+_ATPase"/>
</dbReference>
<dbReference type="CDD" id="cd00009">
    <property type="entry name" value="AAA"/>
    <property type="match status" value="1"/>
</dbReference>
<dbReference type="Pfam" id="PF25601">
    <property type="entry name" value="AAA_lid_14"/>
    <property type="match status" value="1"/>
</dbReference>
<name>A0A934M4V7_9CLOT</name>
<keyword evidence="4" id="KW-0238">DNA-binding</keyword>
<evidence type="ECO:0000256" key="4">
    <source>
        <dbReference type="ARBA" id="ARBA00023125"/>
    </source>
</evidence>
<evidence type="ECO:0000256" key="5">
    <source>
        <dbReference type="ARBA" id="ARBA00023163"/>
    </source>
</evidence>
<accession>A0A934M4V7</accession>
<dbReference type="InterPro" id="IPR027417">
    <property type="entry name" value="P-loop_NTPase"/>
</dbReference>
<dbReference type="InterPro" id="IPR002197">
    <property type="entry name" value="HTH_Fis"/>
</dbReference>
<evidence type="ECO:0000313" key="8">
    <source>
        <dbReference type="EMBL" id="MBI6872983.1"/>
    </source>
</evidence>
<dbReference type="InterPro" id="IPR000014">
    <property type="entry name" value="PAS"/>
</dbReference>
<dbReference type="Pfam" id="PF00989">
    <property type="entry name" value="PAS"/>
    <property type="match status" value="1"/>
</dbReference>
<dbReference type="InterPro" id="IPR009057">
    <property type="entry name" value="Homeodomain-like_sf"/>
</dbReference>
<reference evidence="8" key="1">
    <citation type="submission" date="2020-12" db="EMBL/GenBank/DDBJ databases">
        <title>Clostridium thailandense sp. nov., a novel acetogenic bacterium isolated from peat land soil in Thailand.</title>
        <authorList>
            <person name="Chaikitkaew S."/>
            <person name="Birkeland N.K."/>
        </authorList>
    </citation>
    <scope>NUCLEOTIDE SEQUENCE</scope>
    <source>
        <strain evidence="8">DSM 17425</strain>
    </source>
</reference>
<dbReference type="CDD" id="cd00130">
    <property type="entry name" value="PAS"/>
    <property type="match status" value="1"/>
</dbReference>
<dbReference type="SUPFAM" id="SSF55785">
    <property type="entry name" value="PYP-like sensor domain (PAS domain)"/>
    <property type="match status" value="1"/>
</dbReference>